<dbReference type="AlphaFoldDB" id="A0A0C2MUK8"/>
<accession>A0A0C2MUK8</accession>
<dbReference type="InterPro" id="IPR011990">
    <property type="entry name" value="TPR-like_helical_dom_sf"/>
</dbReference>
<comment type="caution">
    <text evidence="1">The sequence shown here is derived from an EMBL/GenBank/DDBJ whole genome shotgun (WGS) entry which is preliminary data.</text>
</comment>
<reference evidence="1 2" key="1">
    <citation type="journal article" date="2014" name="Genome Biol. Evol.">
        <title>The genome of the myxosporean Thelohanellus kitauei shows adaptations to nutrient acquisition within its fish host.</title>
        <authorList>
            <person name="Yang Y."/>
            <person name="Xiong J."/>
            <person name="Zhou Z."/>
            <person name="Huo F."/>
            <person name="Miao W."/>
            <person name="Ran C."/>
            <person name="Liu Y."/>
            <person name="Zhang J."/>
            <person name="Feng J."/>
            <person name="Wang M."/>
            <person name="Wang M."/>
            <person name="Wang L."/>
            <person name="Yao B."/>
        </authorList>
    </citation>
    <scope>NUCLEOTIDE SEQUENCE [LARGE SCALE GENOMIC DNA]</scope>
    <source>
        <strain evidence="1">Wuqing</strain>
    </source>
</reference>
<name>A0A0C2MUK8_THEKT</name>
<gene>
    <name evidence="1" type="ORF">RF11_15491</name>
</gene>
<dbReference type="Gene3D" id="1.25.40.10">
    <property type="entry name" value="Tetratricopeptide repeat domain"/>
    <property type="match status" value="1"/>
</dbReference>
<dbReference type="Proteomes" id="UP000031668">
    <property type="component" value="Unassembled WGS sequence"/>
</dbReference>
<evidence type="ECO:0000313" key="2">
    <source>
        <dbReference type="Proteomes" id="UP000031668"/>
    </source>
</evidence>
<evidence type="ECO:0000313" key="1">
    <source>
        <dbReference type="EMBL" id="KII65362.1"/>
    </source>
</evidence>
<sequence>MDAKNDVNFEIYLLNLIIYFGNNNETCELKNEHYETIYVNLNSTNLIYPCRTNQDKYTNQTEIYSSQDNQVKGFSYPDAGQAYFKAGDFSENQLQDFIRAKSCYMDSADCYRQVLSCSAYESYRKHVEVCLKKAIHRSFECGYIIATEFNDITKANEFYDLAEDIIPQTNFLHVCLLKPFYMKNFVTDEKIDFVINNLEEYMREVEWACAQYNHLADESLKKPPEERSAQNRIFE</sequence>
<dbReference type="Pfam" id="PF14938">
    <property type="entry name" value="SNAP"/>
    <property type="match status" value="1"/>
</dbReference>
<proteinExistence type="predicted"/>
<keyword evidence="2" id="KW-1185">Reference proteome</keyword>
<organism evidence="1 2">
    <name type="scientific">Thelohanellus kitauei</name>
    <name type="common">Myxosporean</name>
    <dbReference type="NCBI Taxonomy" id="669202"/>
    <lineage>
        <taxon>Eukaryota</taxon>
        <taxon>Metazoa</taxon>
        <taxon>Cnidaria</taxon>
        <taxon>Myxozoa</taxon>
        <taxon>Myxosporea</taxon>
        <taxon>Bivalvulida</taxon>
        <taxon>Platysporina</taxon>
        <taxon>Myxobolidae</taxon>
        <taxon>Thelohanellus</taxon>
    </lineage>
</organism>
<dbReference type="EMBL" id="JWZT01003899">
    <property type="protein sequence ID" value="KII65362.1"/>
    <property type="molecule type" value="Genomic_DNA"/>
</dbReference>
<protein>
    <submittedName>
        <fullName evidence="1">Uncharacterized protein</fullName>
    </submittedName>
</protein>